<feature type="compositionally biased region" description="Basic and acidic residues" evidence="4">
    <location>
        <begin position="924"/>
        <end position="934"/>
    </location>
</feature>
<feature type="region of interest" description="Disordered" evidence="4">
    <location>
        <begin position="893"/>
        <end position="934"/>
    </location>
</feature>
<evidence type="ECO:0000256" key="1">
    <source>
        <dbReference type="ARBA" id="ARBA00022574"/>
    </source>
</evidence>
<evidence type="ECO:0000313" key="6">
    <source>
        <dbReference type="EMBL" id="KAF9788504.1"/>
    </source>
</evidence>
<dbReference type="GO" id="GO:0008252">
    <property type="term" value="F:nucleotidase activity"/>
    <property type="evidence" value="ECO:0007669"/>
    <property type="project" value="TreeGrafter"/>
</dbReference>
<dbReference type="InterPro" id="IPR001810">
    <property type="entry name" value="F-box_dom"/>
</dbReference>
<evidence type="ECO:0000256" key="2">
    <source>
        <dbReference type="ARBA" id="ARBA00022737"/>
    </source>
</evidence>
<name>A0A9P6HJS8_9AGAM</name>
<dbReference type="PANTHER" id="PTHR47438:SF1">
    <property type="entry name" value="PHOSPHATE METABOLISM PROTEIN 8-RELATED"/>
    <property type="match status" value="1"/>
</dbReference>
<dbReference type="InterPro" id="IPR015943">
    <property type="entry name" value="WD40/YVTN_repeat-like_dom_sf"/>
</dbReference>
<dbReference type="Proteomes" id="UP000736335">
    <property type="component" value="Unassembled WGS sequence"/>
</dbReference>
<accession>A0A9P6HJS8</accession>
<proteinExistence type="predicted"/>
<dbReference type="PROSITE" id="PS50181">
    <property type="entry name" value="FBOX"/>
    <property type="match status" value="1"/>
</dbReference>
<dbReference type="EMBL" id="WIUZ02000004">
    <property type="protein sequence ID" value="KAF9788504.1"/>
    <property type="molecule type" value="Genomic_DNA"/>
</dbReference>
<dbReference type="SUPFAM" id="SSF81383">
    <property type="entry name" value="F-box domain"/>
    <property type="match status" value="1"/>
</dbReference>
<dbReference type="InterPro" id="IPR052791">
    <property type="entry name" value="SSM1_domain"/>
</dbReference>
<dbReference type="AlphaFoldDB" id="A0A9P6HJS8"/>
<feature type="compositionally biased region" description="Polar residues" evidence="4">
    <location>
        <begin position="37"/>
        <end position="53"/>
    </location>
</feature>
<feature type="compositionally biased region" description="Polar residues" evidence="4">
    <location>
        <begin position="134"/>
        <end position="144"/>
    </location>
</feature>
<dbReference type="GO" id="GO:0009166">
    <property type="term" value="P:nucleotide catabolic process"/>
    <property type="evidence" value="ECO:0007669"/>
    <property type="project" value="TreeGrafter"/>
</dbReference>
<evidence type="ECO:0000259" key="5">
    <source>
        <dbReference type="PROSITE" id="PS50181"/>
    </source>
</evidence>
<feature type="compositionally biased region" description="Polar residues" evidence="4">
    <location>
        <begin position="1"/>
        <end position="12"/>
    </location>
</feature>
<dbReference type="InterPro" id="IPR001680">
    <property type="entry name" value="WD40_rpt"/>
</dbReference>
<dbReference type="GO" id="GO:0006206">
    <property type="term" value="P:pyrimidine nucleobase metabolic process"/>
    <property type="evidence" value="ECO:0007669"/>
    <property type="project" value="TreeGrafter"/>
</dbReference>
<feature type="compositionally biased region" description="Low complexity" evidence="4">
    <location>
        <begin position="809"/>
        <end position="821"/>
    </location>
</feature>
<dbReference type="OrthoDB" id="1065058at2759"/>
<feature type="compositionally biased region" description="Low complexity" evidence="4">
    <location>
        <begin position="13"/>
        <end position="33"/>
    </location>
</feature>
<evidence type="ECO:0000256" key="4">
    <source>
        <dbReference type="SAM" id="MobiDB-lite"/>
    </source>
</evidence>
<dbReference type="InterPro" id="IPR019775">
    <property type="entry name" value="WD40_repeat_CS"/>
</dbReference>
<feature type="region of interest" description="Disordered" evidence="4">
    <location>
        <begin position="760"/>
        <end position="834"/>
    </location>
</feature>
<dbReference type="PANTHER" id="PTHR47438">
    <property type="entry name" value="PHOSPHATE METABOLISM PROTEIN 8-RELATED"/>
    <property type="match status" value="1"/>
</dbReference>
<evidence type="ECO:0000313" key="7">
    <source>
        <dbReference type="Proteomes" id="UP000736335"/>
    </source>
</evidence>
<feature type="region of interest" description="Disordered" evidence="4">
    <location>
        <begin position="1"/>
        <end position="223"/>
    </location>
</feature>
<dbReference type="Pfam" id="PF00400">
    <property type="entry name" value="WD40"/>
    <property type="match status" value="2"/>
</dbReference>
<dbReference type="SUPFAM" id="SSF50978">
    <property type="entry name" value="WD40 repeat-like"/>
    <property type="match status" value="1"/>
</dbReference>
<protein>
    <recommendedName>
        <fullName evidence="5">F-box domain-containing protein</fullName>
    </recommendedName>
</protein>
<feature type="compositionally biased region" description="Acidic residues" evidence="4">
    <location>
        <begin position="1020"/>
        <end position="1033"/>
    </location>
</feature>
<dbReference type="InterPro" id="IPR036047">
    <property type="entry name" value="F-box-like_dom_sf"/>
</dbReference>
<dbReference type="SMART" id="SM00320">
    <property type="entry name" value="WD40"/>
    <property type="match status" value="3"/>
</dbReference>
<feature type="repeat" description="WD" evidence="3">
    <location>
        <begin position="527"/>
        <end position="566"/>
    </location>
</feature>
<feature type="compositionally biased region" description="Polar residues" evidence="4">
    <location>
        <begin position="96"/>
        <end position="126"/>
    </location>
</feature>
<dbReference type="Gene3D" id="2.130.10.10">
    <property type="entry name" value="YVTN repeat-like/Quinoprotein amine dehydrogenase"/>
    <property type="match status" value="1"/>
</dbReference>
<dbReference type="PROSITE" id="PS00678">
    <property type="entry name" value="WD_REPEATS_1"/>
    <property type="match status" value="1"/>
</dbReference>
<reference evidence="6" key="1">
    <citation type="journal article" date="2020" name="Nat. Commun.">
        <title>Large-scale genome sequencing of mycorrhizal fungi provides insights into the early evolution of symbiotic traits.</title>
        <authorList>
            <person name="Miyauchi S."/>
            <person name="Kiss E."/>
            <person name="Kuo A."/>
            <person name="Drula E."/>
            <person name="Kohler A."/>
            <person name="Sanchez-Garcia M."/>
            <person name="Morin E."/>
            <person name="Andreopoulos B."/>
            <person name="Barry K.W."/>
            <person name="Bonito G."/>
            <person name="Buee M."/>
            <person name="Carver A."/>
            <person name="Chen C."/>
            <person name="Cichocki N."/>
            <person name="Clum A."/>
            <person name="Culley D."/>
            <person name="Crous P.W."/>
            <person name="Fauchery L."/>
            <person name="Girlanda M."/>
            <person name="Hayes R.D."/>
            <person name="Keri Z."/>
            <person name="LaButti K."/>
            <person name="Lipzen A."/>
            <person name="Lombard V."/>
            <person name="Magnuson J."/>
            <person name="Maillard F."/>
            <person name="Murat C."/>
            <person name="Nolan M."/>
            <person name="Ohm R.A."/>
            <person name="Pangilinan J."/>
            <person name="Pereira M.F."/>
            <person name="Perotto S."/>
            <person name="Peter M."/>
            <person name="Pfister S."/>
            <person name="Riley R."/>
            <person name="Sitrit Y."/>
            <person name="Stielow J.B."/>
            <person name="Szollosi G."/>
            <person name="Zifcakova L."/>
            <person name="Stursova M."/>
            <person name="Spatafora J.W."/>
            <person name="Tedersoo L."/>
            <person name="Vaario L.M."/>
            <person name="Yamada A."/>
            <person name="Yan M."/>
            <person name="Wang P."/>
            <person name="Xu J."/>
            <person name="Bruns T."/>
            <person name="Baldrian P."/>
            <person name="Vilgalys R."/>
            <person name="Dunand C."/>
            <person name="Henrissat B."/>
            <person name="Grigoriev I.V."/>
            <person name="Hibbett D."/>
            <person name="Nagy L.G."/>
            <person name="Martin F.M."/>
        </authorList>
    </citation>
    <scope>NUCLEOTIDE SEQUENCE</scope>
    <source>
        <strain evidence="6">UH-Tt-Lm1</strain>
    </source>
</reference>
<feature type="compositionally biased region" description="Polar residues" evidence="4">
    <location>
        <begin position="61"/>
        <end position="78"/>
    </location>
</feature>
<evidence type="ECO:0000256" key="3">
    <source>
        <dbReference type="PROSITE-ProRule" id="PRU00221"/>
    </source>
</evidence>
<keyword evidence="2" id="KW-0677">Repeat</keyword>
<dbReference type="InterPro" id="IPR036322">
    <property type="entry name" value="WD40_repeat_dom_sf"/>
</dbReference>
<dbReference type="PROSITE" id="PS50294">
    <property type="entry name" value="WD_REPEATS_REGION"/>
    <property type="match status" value="1"/>
</dbReference>
<sequence length="1033" mass="111837">MANTKKTTPSEASSRVSRRTSTSRVSMTSPSVRTKTRGLSNASLDSCESNASEATLKPNGATRSPSATHSPAISPTTKRMSTSSIPTPTSRRQSMPVPSSTGPFKPELSSSNSFSQVMRKITTSPSILRPRHVTTATPPSNSLLEETFPLQAPIAITPGTPRNRIASYTPPRKANTLDLAPSPNTKASPKPSPSPQKTPAKRVGTPKSVSSTPPWSPLNTLDRKNGKAVANVLASESPSRGPAQNARGGEIFPVFDAVLDGDDMTLELVTDLNEGEVDEDIQAAQGQVMSIHMKKVLHYKRLLERAQASTAAQLHALQAEVRVLKEKERQHENGGIGDTTLLNGDDFCVCGGRKRGSGYWSGYREAGTDDSPGDLLTTLKGDGSGGFNEIEVRKSIRGLSRDDRMRLIGLILDSCMPGDIRLQILLLEKYAKSTFDIVGNLSHDLAFKILKWLSVRDLLYVESVSKKWQGMIHHPGLWKYHCLRITATDPMPLKSPQTPDGWEPLYRALHHRESNFKNALPQNIRFLTGHTNYCTSLLLKGKRLISGSYDETIRFWNIETGQMTKCLQVKKPVSCIDFLHEEEVFVVGFHDVGRVHLFSSLTFNPLQQLAGHLNGIRAVALSSKNLVSAGADKALVCWDWRAGTKIVRFGQQTTVNIGVQLISSDGNTEEGERVVSVTIDGIVRVFSIKRREMVSQFKLSELGDSDPVLSTKLLNVGSAPNNMLQWFAAKGTQMTCATKSVILHLRWTEGDIAQPELKEASKDLAASQPPSSFAMGRPRTNSSLSRSTSSASVVRRTSLAPPTPATKGRLSTSTSASRTALVPMSPTPSSGAGPNHGCFPFRFGRAAVLTAPPKLVAVIDTPDLAVGAVDPSKKRVVTATRFSSRIGADRTIFMSTHRDKDGRPSGSQDDNGDDGEFGTNEAADEPRKPSIGHDVDIDEDIIPLHGVWAALSEGVPESVANVKGLLGGLPKKFEGLATPEKNPMSMQLSHEEVVVGCADGTIYVMSFIGYGYKKNRGSVEPEDPDTPDTTSDD</sequence>
<keyword evidence="7" id="KW-1185">Reference proteome</keyword>
<dbReference type="SMART" id="SM00256">
    <property type="entry name" value="FBOX"/>
    <property type="match status" value="1"/>
</dbReference>
<gene>
    <name evidence="6" type="ORF">BJ322DRAFT_638771</name>
</gene>
<feature type="compositionally biased region" description="Low complexity" evidence="4">
    <location>
        <begin position="782"/>
        <end position="800"/>
    </location>
</feature>
<reference evidence="6" key="2">
    <citation type="submission" date="2020-11" db="EMBL/GenBank/DDBJ databases">
        <authorList>
            <consortium name="DOE Joint Genome Institute"/>
            <person name="Kuo A."/>
            <person name="Miyauchi S."/>
            <person name="Kiss E."/>
            <person name="Drula E."/>
            <person name="Kohler A."/>
            <person name="Sanchez-Garcia M."/>
            <person name="Andreopoulos B."/>
            <person name="Barry K.W."/>
            <person name="Bonito G."/>
            <person name="Buee M."/>
            <person name="Carver A."/>
            <person name="Chen C."/>
            <person name="Cichocki N."/>
            <person name="Clum A."/>
            <person name="Culley D."/>
            <person name="Crous P.W."/>
            <person name="Fauchery L."/>
            <person name="Girlanda M."/>
            <person name="Hayes R."/>
            <person name="Keri Z."/>
            <person name="Labutti K."/>
            <person name="Lipzen A."/>
            <person name="Lombard V."/>
            <person name="Magnuson J."/>
            <person name="Maillard F."/>
            <person name="Morin E."/>
            <person name="Murat C."/>
            <person name="Nolan M."/>
            <person name="Ohm R."/>
            <person name="Pangilinan J."/>
            <person name="Pereira M."/>
            <person name="Perotto S."/>
            <person name="Peter M."/>
            <person name="Riley R."/>
            <person name="Sitrit Y."/>
            <person name="Stielow B."/>
            <person name="Szollosi G."/>
            <person name="Zifcakova L."/>
            <person name="Stursova M."/>
            <person name="Spatafora J.W."/>
            <person name="Tedersoo L."/>
            <person name="Vaario L.-M."/>
            <person name="Yamada A."/>
            <person name="Yan M."/>
            <person name="Wang P."/>
            <person name="Xu J."/>
            <person name="Bruns T."/>
            <person name="Baldrian P."/>
            <person name="Vilgalys R."/>
            <person name="Henrissat B."/>
            <person name="Grigoriev I.V."/>
            <person name="Hibbett D."/>
            <person name="Nagy L.G."/>
            <person name="Martin F.M."/>
        </authorList>
    </citation>
    <scope>NUCLEOTIDE SEQUENCE</scope>
    <source>
        <strain evidence="6">UH-Tt-Lm1</strain>
    </source>
</reference>
<feature type="compositionally biased region" description="Low complexity" evidence="4">
    <location>
        <begin position="180"/>
        <end position="189"/>
    </location>
</feature>
<dbReference type="PROSITE" id="PS50082">
    <property type="entry name" value="WD_REPEATS_2"/>
    <property type="match status" value="2"/>
</dbReference>
<organism evidence="6 7">
    <name type="scientific">Thelephora terrestris</name>
    <dbReference type="NCBI Taxonomy" id="56493"/>
    <lineage>
        <taxon>Eukaryota</taxon>
        <taxon>Fungi</taxon>
        <taxon>Dikarya</taxon>
        <taxon>Basidiomycota</taxon>
        <taxon>Agaricomycotina</taxon>
        <taxon>Agaricomycetes</taxon>
        <taxon>Thelephorales</taxon>
        <taxon>Thelephoraceae</taxon>
        <taxon>Thelephora</taxon>
    </lineage>
</organism>
<feature type="compositionally biased region" description="Polar residues" evidence="4">
    <location>
        <begin position="207"/>
        <end position="219"/>
    </location>
</feature>
<feature type="compositionally biased region" description="Low complexity" evidence="4">
    <location>
        <begin position="79"/>
        <end position="94"/>
    </location>
</feature>
<dbReference type="Pfam" id="PF12937">
    <property type="entry name" value="F-box-like"/>
    <property type="match status" value="1"/>
</dbReference>
<keyword evidence="1 3" id="KW-0853">WD repeat</keyword>
<dbReference type="Gene3D" id="1.20.1280.50">
    <property type="match status" value="1"/>
</dbReference>
<feature type="domain" description="F-box" evidence="5">
    <location>
        <begin position="435"/>
        <end position="481"/>
    </location>
</feature>
<feature type="repeat" description="WD" evidence="3">
    <location>
        <begin position="609"/>
        <end position="648"/>
    </location>
</feature>
<feature type="region of interest" description="Disordered" evidence="4">
    <location>
        <begin position="1014"/>
        <end position="1033"/>
    </location>
</feature>
<comment type="caution">
    <text evidence="6">The sequence shown here is derived from an EMBL/GenBank/DDBJ whole genome shotgun (WGS) entry which is preliminary data.</text>
</comment>